<name>A0A0B1P2Y5_UNCNE</name>
<gene>
    <name evidence="2" type="ORF">EV44_g4120</name>
</gene>
<organism evidence="2 3">
    <name type="scientific">Uncinula necator</name>
    <name type="common">Grape powdery mildew</name>
    <dbReference type="NCBI Taxonomy" id="52586"/>
    <lineage>
        <taxon>Eukaryota</taxon>
        <taxon>Fungi</taxon>
        <taxon>Dikarya</taxon>
        <taxon>Ascomycota</taxon>
        <taxon>Pezizomycotina</taxon>
        <taxon>Leotiomycetes</taxon>
        <taxon>Erysiphales</taxon>
        <taxon>Erysiphaceae</taxon>
        <taxon>Erysiphe</taxon>
    </lineage>
</organism>
<dbReference type="HOGENOM" id="CLU_1042790_0_0_1"/>
<proteinExistence type="predicted"/>
<accession>A0A0B1P2Y5</accession>
<feature type="region of interest" description="Disordered" evidence="1">
    <location>
        <begin position="1"/>
        <end position="30"/>
    </location>
</feature>
<evidence type="ECO:0000313" key="2">
    <source>
        <dbReference type="EMBL" id="KHJ31266.1"/>
    </source>
</evidence>
<dbReference type="AlphaFoldDB" id="A0A0B1P2Y5"/>
<feature type="region of interest" description="Disordered" evidence="1">
    <location>
        <begin position="290"/>
        <end position="312"/>
    </location>
</feature>
<reference evidence="2 3" key="1">
    <citation type="journal article" date="2014" name="BMC Genomics">
        <title>Adaptive genomic structural variation in the grape powdery mildew pathogen, Erysiphe necator.</title>
        <authorList>
            <person name="Jones L."/>
            <person name="Riaz S."/>
            <person name="Morales-Cruz A."/>
            <person name="Amrine K.C."/>
            <person name="McGuire B."/>
            <person name="Gubler W.D."/>
            <person name="Walker M.A."/>
            <person name="Cantu D."/>
        </authorList>
    </citation>
    <scope>NUCLEOTIDE SEQUENCE [LARGE SCALE GENOMIC DNA]</scope>
    <source>
        <strain evidence="3">c</strain>
    </source>
</reference>
<dbReference type="EMBL" id="JNVN01003042">
    <property type="protein sequence ID" value="KHJ31266.1"/>
    <property type="molecule type" value="Genomic_DNA"/>
</dbReference>
<evidence type="ECO:0000256" key="1">
    <source>
        <dbReference type="SAM" id="MobiDB-lite"/>
    </source>
</evidence>
<comment type="caution">
    <text evidence="2">The sequence shown here is derived from an EMBL/GenBank/DDBJ whole genome shotgun (WGS) entry which is preliminary data.</text>
</comment>
<protein>
    <submittedName>
        <fullName evidence="2">Uncharacterized protein</fullName>
    </submittedName>
</protein>
<keyword evidence="3" id="KW-1185">Reference proteome</keyword>
<dbReference type="Proteomes" id="UP000030854">
    <property type="component" value="Unassembled WGS sequence"/>
</dbReference>
<sequence>MAGRPENGQNISLKKQVITAAPPSGQSKEDRRVIIRLSSDHEARKASPFQLRQKIQQLIPDKTLIADVWAVPSGVAILAPTSATAAALLQYKGAIENRFGNASVERQEAWTTIVVGPIPKKLRGIDGFHDPFDGLLQEELSPIRDLVPIRHVGWTRRSLNDEPFGNIRICVPEIKASKFPSRMRLFGEAVSIQRIRKRSQITTCDKCYGFHATRTCARTTKCKDCGTESHDGPCTKPAKCLNCRGPHSSVDLSCPARPRRKNGVLLRPTHNQLQQIRLAGQKQFAKAVSQSSLNSLSAPVANNRTDNDSTSN</sequence>
<evidence type="ECO:0000313" key="3">
    <source>
        <dbReference type="Proteomes" id="UP000030854"/>
    </source>
</evidence>